<keyword evidence="2" id="KW-0808">Transferase</keyword>
<name>A0AA44CF67_9HYPH</name>
<evidence type="ECO:0000256" key="5">
    <source>
        <dbReference type="ARBA" id="ARBA00022741"/>
    </source>
</evidence>
<keyword evidence="5" id="KW-0547">Nucleotide-binding</keyword>
<organism evidence="8 9">
    <name type="scientific">Ferranicluibacter rubi</name>
    <dbReference type="NCBI Taxonomy" id="2715133"/>
    <lineage>
        <taxon>Bacteria</taxon>
        <taxon>Pseudomonadati</taxon>
        <taxon>Pseudomonadota</taxon>
        <taxon>Alphaproteobacteria</taxon>
        <taxon>Hyphomicrobiales</taxon>
        <taxon>Rhizobiaceae</taxon>
        <taxon>Ferranicluibacter</taxon>
    </lineage>
</organism>
<evidence type="ECO:0000313" key="8">
    <source>
        <dbReference type="EMBL" id="NHT78872.1"/>
    </source>
</evidence>
<comment type="cofactor">
    <cofactor evidence="1">
        <name>Mg(2+)</name>
        <dbReference type="ChEBI" id="CHEBI:18420"/>
    </cofactor>
</comment>
<dbReference type="Gene3D" id="3.30.460.10">
    <property type="entry name" value="Beta Polymerase, domain 2"/>
    <property type="match status" value="1"/>
</dbReference>
<gene>
    <name evidence="8" type="ORF">G8E10_24550</name>
</gene>
<dbReference type="AlphaFoldDB" id="A0AA44CF67"/>
<dbReference type="RefSeq" id="WP_132440614.1">
    <property type="nucleotide sequence ID" value="NZ_JAANCM010000021.1"/>
</dbReference>
<protein>
    <submittedName>
        <fullName evidence="8">Nucleotidyltransferase</fullName>
    </submittedName>
</protein>
<evidence type="ECO:0000256" key="4">
    <source>
        <dbReference type="ARBA" id="ARBA00022723"/>
    </source>
</evidence>
<dbReference type="EMBL" id="JAANCM010000021">
    <property type="protein sequence ID" value="NHT78872.1"/>
    <property type="molecule type" value="Genomic_DNA"/>
</dbReference>
<dbReference type="Proteomes" id="UP001155840">
    <property type="component" value="Unassembled WGS sequence"/>
</dbReference>
<evidence type="ECO:0000256" key="6">
    <source>
        <dbReference type="ARBA" id="ARBA00022840"/>
    </source>
</evidence>
<dbReference type="PANTHER" id="PTHR33571:SF12">
    <property type="entry name" value="BSL3053 PROTEIN"/>
    <property type="match status" value="1"/>
</dbReference>
<comment type="caution">
    <text evidence="8">The sequence shown here is derived from an EMBL/GenBank/DDBJ whole genome shotgun (WGS) entry which is preliminary data.</text>
</comment>
<sequence length="96" mass="10549">MKPSAAVEKHREAVHALVRRFHLSNPRIVGAAGENGEAEGDELEFLVDDRPGTTLLDLGGLQVELEELFGTQVYVLTPGDVPEYLRTKVLNEARPV</sequence>
<evidence type="ECO:0000256" key="2">
    <source>
        <dbReference type="ARBA" id="ARBA00022679"/>
    </source>
</evidence>
<dbReference type="GO" id="GO:0046872">
    <property type="term" value="F:metal ion binding"/>
    <property type="evidence" value="ECO:0007669"/>
    <property type="project" value="UniProtKB-KW"/>
</dbReference>
<keyword evidence="7" id="KW-0460">Magnesium</keyword>
<dbReference type="InterPro" id="IPR043519">
    <property type="entry name" value="NT_sf"/>
</dbReference>
<evidence type="ECO:0000256" key="1">
    <source>
        <dbReference type="ARBA" id="ARBA00001946"/>
    </source>
</evidence>
<evidence type="ECO:0000256" key="3">
    <source>
        <dbReference type="ARBA" id="ARBA00022695"/>
    </source>
</evidence>
<accession>A0AA44CF67</accession>
<keyword evidence="3" id="KW-0548">Nucleotidyltransferase</keyword>
<keyword evidence="6" id="KW-0067">ATP-binding</keyword>
<evidence type="ECO:0000313" key="9">
    <source>
        <dbReference type="Proteomes" id="UP001155840"/>
    </source>
</evidence>
<evidence type="ECO:0000256" key="7">
    <source>
        <dbReference type="ARBA" id="ARBA00022842"/>
    </source>
</evidence>
<dbReference type="GO" id="GO:0016779">
    <property type="term" value="F:nucleotidyltransferase activity"/>
    <property type="evidence" value="ECO:0007669"/>
    <property type="project" value="UniProtKB-KW"/>
</dbReference>
<keyword evidence="4" id="KW-0479">Metal-binding</keyword>
<dbReference type="InterPro" id="IPR052038">
    <property type="entry name" value="Type-VII_TA_antitoxin"/>
</dbReference>
<reference evidence="8" key="1">
    <citation type="submission" date="2020-03" db="EMBL/GenBank/DDBJ databases">
        <title>Ferranicluibacter endophyticum gen. nov., sp. nov., a new genus isolated from Rubus ulmifolius Schott. stem.</title>
        <authorList>
            <person name="Roca-Couso R."/>
            <person name="Flores-Felix J.D."/>
            <person name="Igual J.M."/>
            <person name="Rivas R."/>
        </authorList>
    </citation>
    <scope>NUCLEOTIDE SEQUENCE</scope>
    <source>
        <strain evidence="8">CRRU44</strain>
    </source>
</reference>
<keyword evidence="9" id="KW-1185">Reference proteome</keyword>
<dbReference type="SUPFAM" id="SSF81301">
    <property type="entry name" value="Nucleotidyltransferase"/>
    <property type="match status" value="1"/>
</dbReference>
<dbReference type="PANTHER" id="PTHR33571">
    <property type="entry name" value="SSL8005 PROTEIN"/>
    <property type="match status" value="1"/>
</dbReference>
<proteinExistence type="predicted"/>
<dbReference type="GO" id="GO:0005524">
    <property type="term" value="F:ATP binding"/>
    <property type="evidence" value="ECO:0007669"/>
    <property type="project" value="UniProtKB-KW"/>
</dbReference>